<reference evidence="8" key="1">
    <citation type="submission" date="2018-06" db="EMBL/GenBank/DDBJ databases">
        <authorList>
            <person name="Zhirakovskaya E."/>
        </authorList>
    </citation>
    <scope>NUCLEOTIDE SEQUENCE</scope>
</reference>
<evidence type="ECO:0000256" key="5">
    <source>
        <dbReference type="ARBA" id="ARBA00023274"/>
    </source>
</evidence>
<dbReference type="Gene3D" id="1.10.1050.10">
    <property type="entry name" value="Ribosomal Protein S4 Delta 41, Chain A, domain 1"/>
    <property type="match status" value="1"/>
</dbReference>
<dbReference type="InterPro" id="IPR005709">
    <property type="entry name" value="Ribosomal_uS4_bac-type"/>
</dbReference>
<comment type="similarity">
    <text evidence="1">Belongs to the universal ribosomal protein uS4 family.</text>
</comment>
<evidence type="ECO:0000259" key="6">
    <source>
        <dbReference type="SMART" id="SM00363"/>
    </source>
</evidence>
<dbReference type="CDD" id="cd00165">
    <property type="entry name" value="S4"/>
    <property type="match status" value="1"/>
</dbReference>
<dbReference type="FunFam" id="3.10.290.10:FF:000001">
    <property type="entry name" value="30S ribosomal protein S4"/>
    <property type="match status" value="1"/>
</dbReference>
<accession>A0A3B1CAL8</accession>
<dbReference type="GO" id="GO:0042274">
    <property type="term" value="P:ribosomal small subunit biogenesis"/>
    <property type="evidence" value="ECO:0007669"/>
    <property type="project" value="TreeGrafter"/>
</dbReference>
<dbReference type="InterPro" id="IPR002942">
    <property type="entry name" value="S4_RNA-bd"/>
</dbReference>
<organism evidence="8">
    <name type="scientific">hydrothermal vent metagenome</name>
    <dbReference type="NCBI Taxonomy" id="652676"/>
    <lineage>
        <taxon>unclassified sequences</taxon>
        <taxon>metagenomes</taxon>
        <taxon>ecological metagenomes</taxon>
    </lineage>
</organism>
<feature type="domain" description="RNA-binding S4" evidence="6">
    <location>
        <begin position="99"/>
        <end position="163"/>
    </location>
</feature>
<dbReference type="Gene3D" id="3.10.290.10">
    <property type="entry name" value="RNA-binding S4 domain"/>
    <property type="match status" value="1"/>
</dbReference>
<feature type="domain" description="Small ribosomal subunit protein uS4 N-terminal" evidence="7">
    <location>
        <begin position="3"/>
        <end position="98"/>
    </location>
</feature>
<dbReference type="PANTHER" id="PTHR11831">
    <property type="entry name" value="30S 40S RIBOSOMAL PROTEIN"/>
    <property type="match status" value="1"/>
</dbReference>
<dbReference type="NCBIfam" id="TIGR01017">
    <property type="entry name" value="rpsD_bact"/>
    <property type="match status" value="1"/>
</dbReference>
<dbReference type="PROSITE" id="PS50889">
    <property type="entry name" value="S4"/>
    <property type="match status" value="1"/>
</dbReference>
<keyword evidence="5" id="KW-0687">Ribonucleoprotein</keyword>
<dbReference type="InterPro" id="IPR022801">
    <property type="entry name" value="Ribosomal_uS4"/>
</dbReference>
<dbReference type="GO" id="GO:0015935">
    <property type="term" value="C:small ribosomal subunit"/>
    <property type="evidence" value="ECO:0007669"/>
    <property type="project" value="InterPro"/>
</dbReference>
<evidence type="ECO:0000313" key="8">
    <source>
        <dbReference type="EMBL" id="VAX23701.1"/>
    </source>
</evidence>
<keyword evidence="2" id="KW-0699">rRNA-binding</keyword>
<evidence type="ECO:0000256" key="1">
    <source>
        <dbReference type="ARBA" id="ARBA00007465"/>
    </source>
</evidence>
<dbReference type="PANTHER" id="PTHR11831:SF4">
    <property type="entry name" value="SMALL RIBOSOMAL SUBUNIT PROTEIN US4M"/>
    <property type="match status" value="1"/>
</dbReference>
<dbReference type="InterPro" id="IPR036986">
    <property type="entry name" value="S4_RNA-bd_sf"/>
</dbReference>
<dbReference type="FunFam" id="1.10.1050.10:FF:000001">
    <property type="entry name" value="30S ribosomal protein S4"/>
    <property type="match status" value="1"/>
</dbReference>
<evidence type="ECO:0000259" key="7">
    <source>
        <dbReference type="SMART" id="SM01390"/>
    </source>
</evidence>
<keyword evidence="3" id="KW-0694">RNA-binding</keyword>
<dbReference type="EMBL" id="UOGD01000256">
    <property type="protein sequence ID" value="VAX23701.1"/>
    <property type="molecule type" value="Genomic_DNA"/>
</dbReference>
<dbReference type="AlphaFoldDB" id="A0A3B1CAL8"/>
<dbReference type="GO" id="GO:0019843">
    <property type="term" value="F:rRNA binding"/>
    <property type="evidence" value="ECO:0007669"/>
    <property type="project" value="UniProtKB-KW"/>
</dbReference>
<dbReference type="GO" id="GO:0006412">
    <property type="term" value="P:translation"/>
    <property type="evidence" value="ECO:0007669"/>
    <property type="project" value="InterPro"/>
</dbReference>
<dbReference type="GO" id="GO:0003735">
    <property type="term" value="F:structural constituent of ribosome"/>
    <property type="evidence" value="ECO:0007669"/>
    <property type="project" value="InterPro"/>
</dbReference>
<protein>
    <submittedName>
        <fullName evidence="8">SSU ribosomal protein S4p (S9e) @ SSU ribosomal protein S4p (S9e), zinc-dependent</fullName>
    </submittedName>
</protein>
<evidence type="ECO:0000256" key="4">
    <source>
        <dbReference type="ARBA" id="ARBA00022980"/>
    </source>
</evidence>
<dbReference type="SMART" id="SM01390">
    <property type="entry name" value="Ribosomal_S4"/>
    <property type="match status" value="1"/>
</dbReference>
<dbReference type="PROSITE" id="PS00632">
    <property type="entry name" value="RIBOSOMAL_S4"/>
    <property type="match status" value="1"/>
</dbReference>
<dbReference type="SMART" id="SM00363">
    <property type="entry name" value="S4"/>
    <property type="match status" value="1"/>
</dbReference>
<dbReference type="NCBIfam" id="NF003717">
    <property type="entry name" value="PRK05327.1"/>
    <property type="match status" value="1"/>
</dbReference>
<dbReference type="SUPFAM" id="SSF55174">
    <property type="entry name" value="Alpha-L RNA-binding motif"/>
    <property type="match status" value="1"/>
</dbReference>
<dbReference type="Pfam" id="PF00163">
    <property type="entry name" value="Ribosomal_S4"/>
    <property type="match status" value="1"/>
</dbReference>
<dbReference type="Pfam" id="PF01479">
    <property type="entry name" value="S4"/>
    <property type="match status" value="1"/>
</dbReference>
<gene>
    <name evidence="8" type="ORF">MNBD_IGNAVI01-2395</name>
</gene>
<dbReference type="InterPro" id="IPR001912">
    <property type="entry name" value="Ribosomal_uS4_N"/>
</dbReference>
<proteinExistence type="inferred from homology"/>
<evidence type="ECO:0000256" key="3">
    <source>
        <dbReference type="ARBA" id="ARBA00022884"/>
    </source>
</evidence>
<dbReference type="HAMAP" id="MF_01306_B">
    <property type="entry name" value="Ribosomal_uS4_B"/>
    <property type="match status" value="1"/>
</dbReference>
<dbReference type="InterPro" id="IPR018079">
    <property type="entry name" value="Ribosomal_uS4_CS"/>
</dbReference>
<keyword evidence="4 8" id="KW-0689">Ribosomal protein</keyword>
<name>A0A3B1CAL8_9ZZZZ</name>
<sequence length="208" mass="24026">MARYTGPSCKLCRREKQKLFLKGSKCHSERCPLESKNYAPGQHGLSRRMKFSEYGVQLREKQKVKRIYGLLESQFHSYFIRANKQKGVTGENLIQLLESRLDNVVYRLGFAPSRKAARQLVLHRHLQVNGRTVNIPSYILQPGDVITVREKSKKLDVIHNTLRRTKDNVYEWLQVDKAALSGTFMDVPAREVVPLVANEQLIVELYSK</sequence>
<evidence type="ECO:0000256" key="2">
    <source>
        <dbReference type="ARBA" id="ARBA00022730"/>
    </source>
</evidence>